<keyword evidence="10" id="KW-1185">Reference proteome</keyword>
<evidence type="ECO:0000256" key="3">
    <source>
        <dbReference type="ARBA" id="ARBA00022989"/>
    </source>
</evidence>
<dbReference type="OrthoDB" id="1631746at2"/>
<dbReference type="RefSeq" id="WP_149098539.1">
    <property type="nucleotide sequence ID" value="NZ_BMMG01000003.1"/>
</dbReference>
<dbReference type="InterPro" id="IPR007016">
    <property type="entry name" value="O-antigen_ligase-rel_domated"/>
</dbReference>
<feature type="domain" description="O-antigen ligase-related" evidence="6">
    <location>
        <begin position="212"/>
        <end position="350"/>
    </location>
</feature>
<name>A0A5M8QII0_9BACT</name>
<dbReference type="Pfam" id="PF04932">
    <property type="entry name" value="Wzy_C"/>
    <property type="match status" value="1"/>
</dbReference>
<evidence type="ECO:0000313" key="7">
    <source>
        <dbReference type="EMBL" id="KAA6434596.1"/>
    </source>
</evidence>
<keyword evidence="3 5" id="KW-1133">Transmembrane helix</keyword>
<organism evidence="7 9">
    <name type="scientific">Rufibacter glacialis</name>
    <dbReference type="NCBI Taxonomy" id="1259555"/>
    <lineage>
        <taxon>Bacteria</taxon>
        <taxon>Pseudomonadati</taxon>
        <taxon>Bacteroidota</taxon>
        <taxon>Cytophagia</taxon>
        <taxon>Cytophagales</taxon>
        <taxon>Hymenobacteraceae</taxon>
        <taxon>Rufibacter</taxon>
    </lineage>
</organism>
<feature type="transmembrane region" description="Helical" evidence="5">
    <location>
        <begin position="90"/>
        <end position="108"/>
    </location>
</feature>
<keyword evidence="2 5" id="KW-0812">Transmembrane</keyword>
<dbReference type="Proteomes" id="UP001570846">
    <property type="component" value="Unassembled WGS sequence"/>
</dbReference>
<evidence type="ECO:0000256" key="2">
    <source>
        <dbReference type="ARBA" id="ARBA00022692"/>
    </source>
</evidence>
<dbReference type="EMBL" id="JBGOGF010000002">
    <property type="protein sequence ID" value="MFA1770519.1"/>
    <property type="molecule type" value="Genomic_DNA"/>
</dbReference>
<proteinExistence type="predicted"/>
<sequence length="425" mass="48417">MNSGNVSNTGNNFGEKAFVYLVYLYAVALPLRFNLKTVLLFLFLGLLAWQVSRTKFLDLSLWRSNAFKALAGYLGVCLLSVLYTSDPIETFEFILRQSTLLLLPIIFYRKLTWPQVHRALLLFCLSCFALSVYALLYTINRYQTDIPAQFHSLVSLDWTYFSYFLPQYIKFHAPYYSLYIGTCLIILSYFLYTCRGKENKLLLAGYALLWLFFFAFQALLSSRMSLVATVAVLSLVAVYLAFKAKKYLLLLAVVVTTVGSSALLLEKVPYLRAKFKESAGVSQREIMWKSAADLIKKNPILGFSPGDTEDALVQRYAAYGFQEGVTGRFDAHNQYLMHGVSLGLVGVLALLLVLFFFLREAVRRNNFILFTFVTVFALCCLTESLLQRRDGTLLFSFITALLFFSPKENLLVHQPRSPKEETLLH</sequence>
<feature type="transmembrane region" description="Helical" evidence="5">
    <location>
        <begin position="367"/>
        <end position="386"/>
    </location>
</feature>
<evidence type="ECO:0000256" key="4">
    <source>
        <dbReference type="ARBA" id="ARBA00023136"/>
    </source>
</evidence>
<comment type="caution">
    <text evidence="7">The sequence shown here is derived from an EMBL/GenBank/DDBJ whole genome shotgun (WGS) entry which is preliminary data.</text>
</comment>
<feature type="transmembrane region" description="Helical" evidence="5">
    <location>
        <begin position="20"/>
        <end position="46"/>
    </location>
</feature>
<dbReference type="GO" id="GO:0016020">
    <property type="term" value="C:membrane"/>
    <property type="evidence" value="ECO:0007669"/>
    <property type="project" value="UniProtKB-SubCell"/>
</dbReference>
<dbReference type="PANTHER" id="PTHR37422">
    <property type="entry name" value="TEICHURONIC ACID BIOSYNTHESIS PROTEIN TUAE"/>
    <property type="match status" value="1"/>
</dbReference>
<gene>
    <name evidence="8" type="ORF">ACD591_04390</name>
    <name evidence="7" type="ORF">FOE74_10450</name>
</gene>
<feature type="transmembrane region" description="Helical" evidence="5">
    <location>
        <begin position="335"/>
        <end position="358"/>
    </location>
</feature>
<dbReference type="GO" id="GO:0016874">
    <property type="term" value="F:ligase activity"/>
    <property type="evidence" value="ECO:0007669"/>
    <property type="project" value="UniProtKB-KW"/>
</dbReference>
<feature type="transmembrane region" description="Helical" evidence="5">
    <location>
        <begin position="120"/>
        <end position="139"/>
    </location>
</feature>
<feature type="transmembrane region" description="Helical" evidence="5">
    <location>
        <begin position="201"/>
        <end position="220"/>
    </location>
</feature>
<evidence type="ECO:0000313" key="8">
    <source>
        <dbReference type="EMBL" id="MFA1770519.1"/>
    </source>
</evidence>
<feature type="transmembrane region" description="Helical" evidence="5">
    <location>
        <begin position="226"/>
        <end position="242"/>
    </location>
</feature>
<evidence type="ECO:0000313" key="9">
    <source>
        <dbReference type="Proteomes" id="UP000323866"/>
    </source>
</evidence>
<comment type="subcellular location">
    <subcellularLocation>
        <location evidence="1">Membrane</location>
        <topology evidence="1">Multi-pass membrane protein</topology>
    </subcellularLocation>
</comment>
<evidence type="ECO:0000259" key="6">
    <source>
        <dbReference type="Pfam" id="PF04932"/>
    </source>
</evidence>
<feature type="transmembrane region" description="Helical" evidence="5">
    <location>
        <begin position="66"/>
        <end position="84"/>
    </location>
</feature>
<dbReference type="AlphaFoldDB" id="A0A5M8QII0"/>
<reference evidence="7 9" key="2">
    <citation type="submission" date="2019-09" db="EMBL/GenBank/DDBJ databases">
        <title>A bacterium isolated from glacier soil.</title>
        <authorList>
            <person name="Liu Q."/>
        </authorList>
    </citation>
    <scope>NUCLEOTIDE SEQUENCE [LARGE SCALE GENOMIC DNA]</scope>
    <source>
        <strain evidence="7 9">MDT1-10-3</strain>
    </source>
</reference>
<keyword evidence="7" id="KW-0436">Ligase</keyword>
<accession>A0A5M8QII0</accession>
<dbReference type="PANTHER" id="PTHR37422:SF13">
    <property type="entry name" value="LIPOPOLYSACCHARIDE BIOSYNTHESIS PROTEIN PA4999-RELATED"/>
    <property type="match status" value="1"/>
</dbReference>
<protein>
    <submittedName>
        <fullName evidence="7">O-antigen ligase family protein</fullName>
    </submittedName>
</protein>
<evidence type="ECO:0000256" key="1">
    <source>
        <dbReference type="ARBA" id="ARBA00004141"/>
    </source>
</evidence>
<feature type="transmembrane region" description="Helical" evidence="5">
    <location>
        <begin position="173"/>
        <end position="192"/>
    </location>
</feature>
<reference evidence="8 10" key="3">
    <citation type="submission" date="2024-08" db="EMBL/GenBank/DDBJ databases">
        <authorList>
            <person name="Wei W."/>
        </authorList>
    </citation>
    <scope>NUCLEOTIDE SEQUENCE [LARGE SCALE GENOMIC DNA]</scope>
    <source>
        <strain evidence="8 10">XU2</strain>
    </source>
</reference>
<keyword evidence="4 5" id="KW-0472">Membrane</keyword>
<feature type="transmembrane region" description="Helical" evidence="5">
    <location>
        <begin position="247"/>
        <end position="265"/>
    </location>
</feature>
<reference evidence="7 9" key="1">
    <citation type="submission" date="2019-07" db="EMBL/GenBank/DDBJ databases">
        <authorList>
            <person name="Qu J.-H."/>
        </authorList>
    </citation>
    <scope>NUCLEOTIDE SEQUENCE [LARGE SCALE GENOMIC DNA]</scope>
    <source>
        <strain evidence="7 9">MDT1-10-3</strain>
    </source>
</reference>
<evidence type="ECO:0000256" key="5">
    <source>
        <dbReference type="SAM" id="Phobius"/>
    </source>
</evidence>
<dbReference type="InterPro" id="IPR051533">
    <property type="entry name" value="WaaL-like"/>
</dbReference>
<dbReference type="Proteomes" id="UP000323866">
    <property type="component" value="Unassembled WGS sequence"/>
</dbReference>
<evidence type="ECO:0000313" key="10">
    <source>
        <dbReference type="Proteomes" id="UP001570846"/>
    </source>
</evidence>
<dbReference type="EMBL" id="VKKZ01000020">
    <property type="protein sequence ID" value="KAA6434596.1"/>
    <property type="molecule type" value="Genomic_DNA"/>
</dbReference>